<sequence>MSLLSLDRESKTPVSTQLIEQLRYLIASGHYKVNDTLPSTRKLGDRLGVSFHTVRKAYQALEEEGLLDAQVGSGYTVKERTPLDKSERMEQGAQIVGEALQRLIGLGLNDAEVEYLFQEQTSLLDHASMDRKLILVGPHAEMSDMAAAQISAVLQRTVRAVPISSLDRHEDADFVFTTFEHLDRVMRTVPRADTIGYVTHLPASVLEKVARLREHDTLGLVTRYRDTIPPLSNTLRQHSAFRGQVIAASIEEGTEHLDSFIDQTDLLLYTPSSRRRLLPLLGDEPPRVKLDVLVSQDSLDSIAEAVPA</sequence>
<evidence type="ECO:0000256" key="1">
    <source>
        <dbReference type="ARBA" id="ARBA00023015"/>
    </source>
</evidence>
<dbReference type="RefSeq" id="WP_098073952.1">
    <property type="nucleotide sequence ID" value="NZ_PDEQ01000001.1"/>
</dbReference>
<dbReference type="PANTHER" id="PTHR38445:SF9">
    <property type="entry name" value="HTH-TYPE TRANSCRIPTIONAL REPRESSOR YTRA"/>
    <property type="match status" value="1"/>
</dbReference>
<dbReference type="InterPro" id="IPR000524">
    <property type="entry name" value="Tscrpt_reg_HTH_GntR"/>
</dbReference>
<dbReference type="Proteomes" id="UP000220102">
    <property type="component" value="Unassembled WGS sequence"/>
</dbReference>
<dbReference type="SMART" id="SM00345">
    <property type="entry name" value="HTH_GNTR"/>
    <property type="match status" value="1"/>
</dbReference>
<dbReference type="AlphaFoldDB" id="A0A2A8D2L8"/>
<gene>
    <name evidence="5" type="ORF">CRI94_01835</name>
</gene>
<name>A0A2A8D2L8_9BACT</name>
<feature type="domain" description="HTH gntR-type" evidence="4">
    <location>
        <begin position="12"/>
        <end position="80"/>
    </location>
</feature>
<reference evidence="5 6" key="1">
    <citation type="submission" date="2017-10" db="EMBL/GenBank/DDBJ databases">
        <title>Draft genome of Longibacter Salinarum.</title>
        <authorList>
            <person name="Goh K.M."/>
            <person name="Shamsir M.S."/>
            <person name="Lim S.W."/>
        </authorList>
    </citation>
    <scope>NUCLEOTIDE SEQUENCE [LARGE SCALE GENOMIC DNA]</scope>
    <source>
        <strain evidence="5 6">KCTC 52045</strain>
    </source>
</reference>
<keyword evidence="6" id="KW-1185">Reference proteome</keyword>
<evidence type="ECO:0000313" key="5">
    <source>
        <dbReference type="EMBL" id="PEN15053.1"/>
    </source>
</evidence>
<protein>
    <submittedName>
        <fullName evidence="5">GntR family transcriptional regulator</fullName>
    </submittedName>
</protein>
<dbReference type="Pfam" id="PF00392">
    <property type="entry name" value="GntR"/>
    <property type="match status" value="1"/>
</dbReference>
<evidence type="ECO:0000259" key="4">
    <source>
        <dbReference type="PROSITE" id="PS50949"/>
    </source>
</evidence>
<dbReference type="CDD" id="cd07377">
    <property type="entry name" value="WHTH_GntR"/>
    <property type="match status" value="1"/>
</dbReference>
<dbReference type="OrthoDB" id="362473at2"/>
<accession>A0A2A8D2L8</accession>
<dbReference type="EMBL" id="PDEQ01000001">
    <property type="protein sequence ID" value="PEN15053.1"/>
    <property type="molecule type" value="Genomic_DNA"/>
</dbReference>
<dbReference type="PROSITE" id="PS50949">
    <property type="entry name" value="HTH_GNTR"/>
    <property type="match status" value="1"/>
</dbReference>
<keyword evidence="3" id="KW-0804">Transcription</keyword>
<dbReference type="InterPro" id="IPR036390">
    <property type="entry name" value="WH_DNA-bd_sf"/>
</dbReference>
<dbReference type="PANTHER" id="PTHR38445">
    <property type="entry name" value="HTH-TYPE TRANSCRIPTIONAL REPRESSOR YTRA"/>
    <property type="match status" value="1"/>
</dbReference>
<evidence type="ECO:0000313" key="6">
    <source>
        <dbReference type="Proteomes" id="UP000220102"/>
    </source>
</evidence>
<proteinExistence type="predicted"/>
<comment type="caution">
    <text evidence="5">The sequence shown here is derived from an EMBL/GenBank/DDBJ whole genome shotgun (WGS) entry which is preliminary data.</text>
</comment>
<evidence type="ECO:0000256" key="3">
    <source>
        <dbReference type="ARBA" id="ARBA00023163"/>
    </source>
</evidence>
<dbReference type="SUPFAM" id="SSF46785">
    <property type="entry name" value="Winged helix' DNA-binding domain"/>
    <property type="match status" value="1"/>
</dbReference>
<dbReference type="Gene3D" id="1.10.10.10">
    <property type="entry name" value="Winged helix-like DNA-binding domain superfamily/Winged helix DNA-binding domain"/>
    <property type="match status" value="1"/>
</dbReference>
<dbReference type="GO" id="GO:0003677">
    <property type="term" value="F:DNA binding"/>
    <property type="evidence" value="ECO:0007669"/>
    <property type="project" value="UniProtKB-KW"/>
</dbReference>
<dbReference type="PRINTS" id="PR00035">
    <property type="entry name" value="HTHGNTR"/>
</dbReference>
<dbReference type="GO" id="GO:0003700">
    <property type="term" value="F:DNA-binding transcription factor activity"/>
    <property type="evidence" value="ECO:0007669"/>
    <property type="project" value="InterPro"/>
</dbReference>
<evidence type="ECO:0000256" key="2">
    <source>
        <dbReference type="ARBA" id="ARBA00023125"/>
    </source>
</evidence>
<keyword evidence="1" id="KW-0805">Transcription regulation</keyword>
<keyword evidence="2" id="KW-0238">DNA-binding</keyword>
<dbReference type="InterPro" id="IPR036388">
    <property type="entry name" value="WH-like_DNA-bd_sf"/>
</dbReference>
<organism evidence="5 6">
    <name type="scientific">Longibacter salinarum</name>
    <dbReference type="NCBI Taxonomy" id="1850348"/>
    <lineage>
        <taxon>Bacteria</taxon>
        <taxon>Pseudomonadati</taxon>
        <taxon>Rhodothermota</taxon>
        <taxon>Rhodothermia</taxon>
        <taxon>Rhodothermales</taxon>
        <taxon>Salisaetaceae</taxon>
        <taxon>Longibacter</taxon>
    </lineage>
</organism>